<feature type="transmembrane region" description="Helical" evidence="1">
    <location>
        <begin position="125"/>
        <end position="143"/>
    </location>
</feature>
<dbReference type="KEGG" id="fuv:JR347_15100"/>
<keyword evidence="1" id="KW-0812">Transmembrane</keyword>
<feature type="transmembrane region" description="Helical" evidence="1">
    <location>
        <begin position="103"/>
        <end position="120"/>
    </location>
</feature>
<feature type="transmembrane region" description="Helical" evidence="1">
    <location>
        <begin position="12"/>
        <end position="33"/>
    </location>
</feature>
<reference evidence="2" key="1">
    <citation type="submission" date="2021-02" db="EMBL/GenBank/DDBJ databases">
        <title>Fulvivirga sp. S481 isolated from sea water.</title>
        <authorList>
            <person name="Bae S.S."/>
            <person name="Baek K."/>
        </authorList>
    </citation>
    <scope>NUCLEOTIDE SEQUENCE</scope>
    <source>
        <strain evidence="2">S481</strain>
    </source>
</reference>
<feature type="transmembrane region" description="Helical" evidence="1">
    <location>
        <begin position="76"/>
        <end position="97"/>
    </location>
</feature>
<dbReference type="RefSeq" id="WP_205721421.1">
    <property type="nucleotide sequence ID" value="NZ_CP070608.1"/>
</dbReference>
<sequence length="170" mass="19423">MIRSTQRNIKSASFHFLLWGWVVILGNLGHFYLQEFTNYPYPYAIWLLTIPAWLISMIYGYRQPKIEKVKMYSDSLIMWIWLGFLFSILLIIFSGLFGSTIPFIILVLAGLCTFLTGLVLKFKPLIYGGSSFWIFAAISIAIGQEYITLISALATLVGYLVPGYLIRKSN</sequence>
<dbReference type="AlphaFoldDB" id="A0A974WGR5"/>
<name>A0A974WGR5_9BACT</name>
<keyword evidence="1" id="KW-0472">Membrane</keyword>
<dbReference type="Proteomes" id="UP000662783">
    <property type="component" value="Chromosome"/>
</dbReference>
<feature type="transmembrane region" description="Helical" evidence="1">
    <location>
        <begin position="39"/>
        <end position="61"/>
    </location>
</feature>
<evidence type="ECO:0000313" key="3">
    <source>
        <dbReference type="Proteomes" id="UP000662783"/>
    </source>
</evidence>
<accession>A0A974WGR5</accession>
<evidence type="ECO:0000313" key="2">
    <source>
        <dbReference type="EMBL" id="QSE96907.1"/>
    </source>
</evidence>
<keyword evidence="1" id="KW-1133">Transmembrane helix</keyword>
<dbReference type="EMBL" id="CP070608">
    <property type="protein sequence ID" value="QSE96907.1"/>
    <property type="molecule type" value="Genomic_DNA"/>
</dbReference>
<protein>
    <submittedName>
        <fullName evidence="2">Uncharacterized protein</fullName>
    </submittedName>
</protein>
<organism evidence="2 3">
    <name type="scientific">Fulvivirga lutea</name>
    <dbReference type="NCBI Taxonomy" id="2810512"/>
    <lineage>
        <taxon>Bacteria</taxon>
        <taxon>Pseudomonadati</taxon>
        <taxon>Bacteroidota</taxon>
        <taxon>Cytophagia</taxon>
        <taxon>Cytophagales</taxon>
        <taxon>Fulvivirgaceae</taxon>
        <taxon>Fulvivirga</taxon>
    </lineage>
</organism>
<evidence type="ECO:0000256" key="1">
    <source>
        <dbReference type="SAM" id="Phobius"/>
    </source>
</evidence>
<gene>
    <name evidence="2" type="ORF">JR347_15100</name>
</gene>
<feature type="transmembrane region" description="Helical" evidence="1">
    <location>
        <begin position="149"/>
        <end position="166"/>
    </location>
</feature>
<keyword evidence="3" id="KW-1185">Reference proteome</keyword>
<proteinExistence type="predicted"/>